<gene>
    <name evidence="2" type="ORF">GZ085_12495</name>
</gene>
<dbReference type="AlphaFoldDB" id="A0A7C9TAI8"/>
<organism evidence="2 3">
    <name type="scientific">Sulfuriferula multivorans</name>
    <dbReference type="NCBI Taxonomy" id="1559896"/>
    <lineage>
        <taxon>Bacteria</taxon>
        <taxon>Pseudomonadati</taxon>
        <taxon>Pseudomonadota</taxon>
        <taxon>Betaproteobacteria</taxon>
        <taxon>Nitrosomonadales</taxon>
        <taxon>Sulfuricellaceae</taxon>
        <taxon>Sulfuriferula</taxon>
    </lineage>
</organism>
<proteinExistence type="predicted"/>
<dbReference type="EMBL" id="JAAFGW010000222">
    <property type="protein sequence ID" value="NDP49180.1"/>
    <property type="molecule type" value="Genomic_DNA"/>
</dbReference>
<evidence type="ECO:0000313" key="2">
    <source>
        <dbReference type="EMBL" id="NDP49180.1"/>
    </source>
</evidence>
<dbReference type="PANTHER" id="PTHR34818:SF1">
    <property type="entry name" value="PROTEIN BLI-3"/>
    <property type="match status" value="1"/>
</dbReference>
<evidence type="ECO:0000259" key="1">
    <source>
        <dbReference type="Pfam" id="PF16242"/>
    </source>
</evidence>
<feature type="domain" description="General stress protein FMN-binding split barrel" evidence="1">
    <location>
        <begin position="8"/>
        <end position="154"/>
    </location>
</feature>
<name>A0A7C9TAI8_9PROT</name>
<reference evidence="2 3" key="1">
    <citation type="submission" date="2019-09" db="EMBL/GenBank/DDBJ databases">
        <title>H2 Metabolism Revealed by Metagenomic Analysis in Subglacial Sediment of East Antarctica.</title>
        <authorList>
            <person name="Yang Z."/>
            <person name="Zhang Y."/>
            <person name="Lv Y."/>
            <person name="Yan W."/>
            <person name="Xiao X."/>
            <person name="Sun B."/>
            <person name="Ma H."/>
        </authorList>
    </citation>
    <scope>NUCLEOTIDE SEQUENCE [LARGE SCALE GENOMIC DNA]</scope>
    <source>
        <strain evidence="2">Bin2_2</strain>
    </source>
</reference>
<dbReference type="InterPro" id="IPR052917">
    <property type="entry name" value="Stress-Dev_Protein"/>
</dbReference>
<accession>A0A7C9TAI8</accession>
<evidence type="ECO:0000313" key="3">
    <source>
        <dbReference type="Proteomes" id="UP000483432"/>
    </source>
</evidence>
<protein>
    <submittedName>
        <fullName evidence="2">Pyridoxamine 5'-phosphate oxidase family protein</fullName>
    </submittedName>
</protein>
<comment type="caution">
    <text evidence="2">The sequence shown here is derived from an EMBL/GenBank/DDBJ whole genome shotgun (WGS) entry which is preliminary data.</text>
</comment>
<dbReference type="InterPro" id="IPR012349">
    <property type="entry name" value="Split_barrel_FMN-bd"/>
</dbReference>
<dbReference type="Gene3D" id="2.30.110.10">
    <property type="entry name" value="Electron Transport, Fmn-binding Protein, Chain A"/>
    <property type="match status" value="1"/>
</dbReference>
<dbReference type="PANTHER" id="PTHR34818">
    <property type="entry name" value="PROTEIN BLI-3"/>
    <property type="match status" value="1"/>
</dbReference>
<dbReference type="Proteomes" id="UP000483432">
    <property type="component" value="Unassembled WGS sequence"/>
</dbReference>
<dbReference type="SUPFAM" id="SSF50475">
    <property type="entry name" value="FMN-binding split barrel"/>
    <property type="match status" value="1"/>
</dbReference>
<dbReference type="Pfam" id="PF16242">
    <property type="entry name" value="Pyrid_ox_like"/>
    <property type="match status" value="1"/>
</dbReference>
<dbReference type="InterPro" id="IPR038725">
    <property type="entry name" value="YdaG_split_barrel_FMN-bd"/>
</dbReference>
<sequence>MNDSKSDHNTLWDLIKDIRFGMLTHRHNDGMLYSHPLTTQNKSLDQASVLYFFIFEKSELANGLRQDGNVNVSYASPDDDRYVSIAGVARVTHDPAKVEQLWSPAAQDWFPDGPTDPDLALLAVEIRHAEYWDVEESRMKQLFNMAKAALTGEQTPHPSGHKEVNMT</sequence>